<comment type="caution">
    <text evidence="5">The sequence shown here is derived from an EMBL/GenBank/DDBJ whole genome shotgun (WGS) entry which is preliminary data.</text>
</comment>
<dbReference type="Proteomes" id="UP000316095">
    <property type="component" value="Unassembled WGS sequence"/>
</dbReference>
<keyword evidence="2 3" id="KW-0802">TPR repeat</keyword>
<dbReference type="RefSeq" id="WP_146503887.1">
    <property type="nucleotide sequence ID" value="NZ_SJPG01000001.1"/>
</dbReference>
<dbReference type="PROSITE" id="PS50293">
    <property type="entry name" value="TPR_REGION"/>
    <property type="match status" value="1"/>
</dbReference>
<evidence type="ECO:0000256" key="2">
    <source>
        <dbReference type="ARBA" id="ARBA00022803"/>
    </source>
</evidence>
<dbReference type="SUPFAM" id="SSF52113">
    <property type="entry name" value="BRCT domain"/>
    <property type="match status" value="1"/>
</dbReference>
<feature type="repeat" description="TPR" evidence="3">
    <location>
        <begin position="280"/>
        <end position="313"/>
    </location>
</feature>
<evidence type="ECO:0000313" key="6">
    <source>
        <dbReference type="Proteomes" id="UP000316095"/>
    </source>
</evidence>
<dbReference type="Gene3D" id="3.40.50.10190">
    <property type="entry name" value="BRCT domain"/>
    <property type="match status" value="1"/>
</dbReference>
<dbReference type="InterPro" id="IPR019734">
    <property type="entry name" value="TPR_rpt"/>
</dbReference>
<evidence type="ECO:0000313" key="5">
    <source>
        <dbReference type="EMBL" id="TWT61971.1"/>
    </source>
</evidence>
<dbReference type="Pfam" id="PF13432">
    <property type="entry name" value="TPR_16"/>
    <property type="match status" value="1"/>
</dbReference>
<dbReference type="InterPro" id="IPR009061">
    <property type="entry name" value="DNA-bd_dom_put_sf"/>
</dbReference>
<dbReference type="EMBL" id="SJPG01000001">
    <property type="protein sequence ID" value="TWT61971.1"/>
    <property type="molecule type" value="Genomic_DNA"/>
</dbReference>
<keyword evidence="1" id="KW-0677">Repeat</keyword>
<sequence length="435" mass="49846">MDDVGHTIRMTDFNQSGLKPVEASEEVSGDNTPVLSGEIVTITGTLASMTHEQAYLQISEHGGQPVHHISRHTTLLIVGEEGWPLEEDGKPSVKLQQAESLIHEGFPIRVVSESDWLQMLQLSVENVDVKRLYTPAMLSQLLKIPVQVIRSWERAGLIRAEKKIFRLPYFSYQEVTTARRLSELMQAGATQQQLSRSLKLVQKYLQEPGRAFEQLEMLSDHRQLVMKDEHGYFEPQTRQRLFSFDSQEVAESDPESFDVESFQNSHLLKFVSPDPDSKTAKDWMVEGCRRAEVSDTSGAIRCFRKALRIRPNDAEAHFYLADALYRLGKPEAALERYLSAIEHDPEYLESWTQIGCLYTELRKFNQAIEAFDEAIAIHPAYAEAHLQKAETLYQMQDSAGAINEWQKYLEYDERGPWAELAFQRLEQFGIEFSEE</sequence>
<dbReference type="PROSITE" id="PS50005">
    <property type="entry name" value="TPR"/>
    <property type="match status" value="3"/>
</dbReference>
<proteinExistence type="predicted"/>
<dbReference type="InterPro" id="IPR036420">
    <property type="entry name" value="BRCT_dom_sf"/>
</dbReference>
<dbReference type="CDD" id="cd17748">
    <property type="entry name" value="BRCT_DNA_ligase_like"/>
    <property type="match status" value="1"/>
</dbReference>
<accession>A0A5C5XHZ4</accession>
<feature type="domain" description="BRCT" evidence="4">
    <location>
        <begin position="30"/>
        <end position="117"/>
    </location>
</feature>
<feature type="repeat" description="TPR" evidence="3">
    <location>
        <begin position="348"/>
        <end position="381"/>
    </location>
</feature>
<dbReference type="SUPFAM" id="SSF46955">
    <property type="entry name" value="Putative DNA-binding domain"/>
    <property type="match status" value="1"/>
</dbReference>
<dbReference type="Gene3D" id="1.25.40.10">
    <property type="entry name" value="Tetratricopeptide repeat domain"/>
    <property type="match status" value="1"/>
</dbReference>
<dbReference type="AlphaFoldDB" id="A0A5C5XHZ4"/>
<evidence type="ECO:0000259" key="4">
    <source>
        <dbReference type="PROSITE" id="PS50172"/>
    </source>
</evidence>
<dbReference type="Gene3D" id="1.10.1660.10">
    <property type="match status" value="1"/>
</dbReference>
<dbReference type="InterPro" id="IPR001357">
    <property type="entry name" value="BRCT_dom"/>
</dbReference>
<feature type="repeat" description="TPR" evidence="3">
    <location>
        <begin position="314"/>
        <end position="347"/>
    </location>
</feature>
<dbReference type="GO" id="GO:0003677">
    <property type="term" value="F:DNA binding"/>
    <property type="evidence" value="ECO:0007669"/>
    <property type="project" value="InterPro"/>
</dbReference>
<name>A0A5C5XHZ4_9PLAN</name>
<protein>
    <submittedName>
        <fullName evidence="5">DNA polymerase III subunit epsilon</fullName>
    </submittedName>
</protein>
<dbReference type="Pfam" id="PF13411">
    <property type="entry name" value="MerR_1"/>
    <property type="match status" value="1"/>
</dbReference>
<organism evidence="5 6">
    <name type="scientific">Rubinisphaera italica</name>
    <dbReference type="NCBI Taxonomy" id="2527969"/>
    <lineage>
        <taxon>Bacteria</taxon>
        <taxon>Pseudomonadati</taxon>
        <taxon>Planctomycetota</taxon>
        <taxon>Planctomycetia</taxon>
        <taxon>Planctomycetales</taxon>
        <taxon>Planctomycetaceae</taxon>
        <taxon>Rubinisphaera</taxon>
    </lineage>
</organism>
<dbReference type="InterPro" id="IPR000551">
    <property type="entry name" value="MerR-type_HTH_dom"/>
</dbReference>
<dbReference type="PROSITE" id="PS50172">
    <property type="entry name" value="BRCT"/>
    <property type="match status" value="1"/>
</dbReference>
<dbReference type="SMART" id="SM00028">
    <property type="entry name" value="TPR"/>
    <property type="match status" value="4"/>
</dbReference>
<dbReference type="GO" id="GO:0006355">
    <property type="term" value="P:regulation of DNA-templated transcription"/>
    <property type="evidence" value="ECO:0007669"/>
    <property type="project" value="InterPro"/>
</dbReference>
<dbReference type="PANTHER" id="PTHR44943">
    <property type="entry name" value="CELLULOSE SYNTHASE OPERON PROTEIN C"/>
    <property type="match status" value="1"/>
</dbReference>
<evidence type="ECO:0000256" key="3">
    <source>
        <dbReference type="PROSITE-ProRule" id="PRU00339"/>
    </source>
</evidence>
<reference evidence="5 6" key="1">
    <citation type="submission" date="2019-02" db="EMBL/GenBank/DDBJ databases">
        <title>Deep-cultivation of Planctomycetes and their phenomic and genomic characterization uncovers novel biology.</title>
        <authorList>
            <person name="Wiegand S."/>
            <person name="Jogler M."/>
            <person name="Boedeker C."/>
            <person name="Pinto D."/>
            <person name="Vollmers J."/>
            <person name="Rivas-Marin E."/>
            <person name="Kohn T."/>
            <person name="Peeters S.H."/>
            <person name="Heuer A."/>
            <person name="Rast P."/>
            <person name="Oberbeckmann S."/>
            <person name="Bunk B."/>
            <person name="Jeske O."/>
            <person name="Meyerdierks A."/>
            <person name="Storesund J.E."/>
            <person name="Kallscheuer N."/>
            <person name="Luecker S."/>
            <person name="Lage O.M."/>
            <person name="Pohl T."/>
            <person name="Merkel B.J."/>
            <person name="Hornburger P."/>
            <person name="Mueller R.-W."/>
            <person name="Bruemmer F."/>
            <person name="Labrenz M."/>
            <person name="Spormann A.M."/>
            <person name="Op Den Camp H."/>
            <person name="Overmann J."/>
            <person name="Amann R."/>
            <person name="Jetten M.S.M."/>
            <person name="Mascher T."/>
            <person name="Medema M.H."/>
            <person name="Devos D.P."/>
            <person name="Kaster A.-K."/>
            <person name="Ovreas L."/>
            <person name="Rohde M."/>
            <person name="Galperin M.Y."/>
            <person name="Jogler C."/>
        </authorList>
    </citation>
    <scope>NUCLEOTIDE SEQUENCE [LARGE SCALE GENOMIC DNA]</scope>
    <source>
        <strain evidence="5 6">Pan54</strain>
    </source>
</reference>
<dbReference type="InterPro" id="IPR051685">
    <property type="entry name" value="Ycf3/AcsC/BcsC/TPR_MFPF"/>
</dbReference>
<keyword evidence="6" id="KW-1185">Reference proteome</keyword>
<dbReference type="PANTHER" id="PTHR44943:SF8">
    <property type="entry name" value="TPR REPEAT-CONTAINING PROTEIN MJ0263"/>
    <property type="match status" value="1"/>
</dbReference>
<dbReference type="Pfam" id="PF14559">
    <property type="entry name" value="TPR_19"/>
    <property type="match status" value="1"/>
</dbReference>
<dbReference type="SUPFAM" id="SSF48452">
    <property type="entry name" value="TPR-like"/>
    <property type="match status" value="1"/>
</dbReference>
<dbReference type="InterPro" id="IPR011990">
    <property type="entry name" value="TPR-like_helical_dom_sf"/>
</dbReference>
<dbReference type="OrthoDB" id="261498at2"/>
<evidence type="ECO:0000256" key="1">
    <source>
        <dbReference type="ARBA" id="ARBA00022737"/>
    </source>
</evidence>
<gene>
    <name evidence="5" type="ORF">Pan54_27090</name>
</gene>